<feature type="region of interest" description="Disordered" evidence="1">
    <location>
        <begin position="65"/>
        <end position="86"/>
    </location>
</feature>
<protein>
    <submittedName>
        <fullName evidence="2">Uncharacterized protein</fullName>
    </submittedName>
</protein>
<evidence type="ECO:0000313" key="2">
    <source>
        <dbReference type="EMBL" id="ELR14953.1"/>
    </source>
</evidence>
<evidence type="ECO:0000313" key="3">
    <source>
        <dbReference type="Proteomes" id="UP000011083"/>
    </source>
</evidence>
<gene>
    <name evidence="2" type="ORF">ACA1_052060</name>
</gene>
<proteinExistence type="predicted"/>
<sequence>MSGPWTTMMISSRRKALGAASTLAMTTCKPLRVFWFSSLHVLYLLCSLACGHHINRTTVLLAQQASRRGRERTPPVPSIKTRRTSTSAVGAMNGFY</sequence>
<accession>L8GQM4</accession>
<dbReference type="VEuPathDB" id="AmoebaDB:ACA1_052060"/>
<reference evidence="2 3" key="1">
    <citation type="journal article" date="2013" name="Genome Biol.">
        <title>Genome of Acanthamoeba castellanii highlights extensive lateral gene transfer and early evolution of tyrosine kinase signaling.</title>
        <authorList>
            <person name="Clarke M."/>
            <person name="Lohan A.J."/>
            <person name="Liu B."/>
            <person name="Lagkouvardos I."/>
            <person name="Roy S."/>
            <person name="Zafar N."/>
            <person name="Bertelli C."/>
            <person name="Schilde C."/>
            <person name="Kianianmomeni A."/>
            <person name="Burglin T.R."/>
            <person name="Frech C."/>
            <person name="Turcotte B."/>
            <person name="Kopec K.O."/>
            <person name="Synnott J.M."/>
            <person name="Choo C."/>
            <person name="Paponov I."/>
            <person name="Finkler A."/>
            <person name="Soon Heng Tan C."/>
            <person name="Hutchins A.P."/>
            <person name="Weinmeier T."/>
            <person name="Rattei T."/>
            <person name="Chu J.S."/>
            <person name="Gimenez G."/>
            <person name="Irimia M."/>
            <person name="Rigden D.J."/>
            <person name="Fitzpatrick D.A."/>
            <person name="Lorenzo-Morales J."/>
            <person name="Bateman A."/>
            <person name="Chiu C.H."/>
            <person name="Tang P."/>
            <person name="Hegemann P."/>
            <person name="Fromm H."/>
            <person name="Raoult D."/>
            <person name="Greub G."/>
            <person name="Miranda-Saavedra D."/>
            <person name="Chen N."/>
            <person name="Nash P."/>
            <person name="Ginger M.L."/>
            <person name="Horn M."/>
            <person name="Schaap P."/>
            <person name="Caler L."/>
            <person name="Loftus B."/>
        </authorList>
    </citation>
    <scope>NUCLEOTIDE SEQUENCE [LARGE SCALE GENOMIC DNA]</scope>
    <source>
        <strain evidence="2 3">Neff</strain>
    </source>
</reference>
<dbReference type="GeneID" id="14915555"/>
<dbReference type="RefSeq" id="XP_004336966.1">
    <property type="nucleotide sequence ID" value="XM_004336918.1"/>
</dbReference>
<dbReference type="AlphaFoldDB" id="L8GQM4"/>
<dbReference type="Proteomes" id="UP000011083">
    <property type="component" value="Unassembled WGS sequence"/>
</dbReference>
<dbReference type="EMBL" id="KB008040">
    <property type="protein sequence ID" value="ELR14953.1"/>
    <property type="molecule type" value="Genomic_DNA"/>
</dbReference>
<keyword evidence="3" id="KW-1185">Reference proteome</keyword>
<dbReference type="KEGG" id="acan:ACA1_052060"/>
<name>L8GQM4_ACACF</name>
<organism evidence="2 3">
    <name type="scientific">Acanthamoeba castellanii (strain ATCC 30010 / Neff)</name>
    <dbReference type="NCBI Taxonomy" id="1257118"/>
    <lineage>
        <taxon>Eukaryota</taxon>
        <taxon>Amoebozoa</taxon>
        <taxon>Discosea</taxon>
        <taxon>Longamoebia</taxon>
        <taxon>Centramoebida</taxon>
        <taxon>Acanthamoebidae</taxon>
        <taxon>Acanthamoeba</taxon>
    </lineage>
</organism>
<evidence type="ECO:0000256" key="1">
    <source>
        <dbReference type="SAM" id="MobiDB-lite"/>
    </source>
</evidence>